<sequence>MEQMTGMIPQLFIDGLTLGFVYAIVALGYTMVYGILEFINFAHSEIFMVGAFVGTEVLLYLQSAGYLTNIPAPLALMIALLVAMILSGTLGVFIERIAYKPVRSAPKLVAFISAIGVSFFLQDAVRLIEGLWKNAFYLSTPKLFSGSIKITGTLEIPEKVIYIMVIAVFMMVGLTLFVNKHKLGKAMRAVAQDRNTASLMSINTDMIISLTFLIGAGLGGAAGTLFSVQYALVHPYVGFVLGMKAFTAAVFGGIGSLPGAMLGGILLGLLEVFGAGFLGILTNGAIGAEYKDVFAFAILIIILIFKPSGLLGKTVGEKV</sequence>
<dbReference type="InterPro" id="IPR052157">
    <property type="entry name" value="BCAA_transport_permease"/>
</dbReference>
<proteinExistence type="inferred from homology"/>
<dbReference type="GO" id="GO:0015808">
    <property type="term" value="P:L-alanine transport"/>
    <property type="evidence" value="ECO:0007669"/>
    <property type="project" value="TreeGrafter"/>
</dbReference>
<comment type="subcellular location">
    <subcellularLocation>
        <location evidence="1">Cell membrane</location>
        <topology evidence="1">Multi-pass membrane protein</topology>
    </subcellularLocation>
</comment>
<dbReference type="GO" id="GO:0015190">
    <property type="term" value="F:L-leucine transmembrane transporter activity"/>
    <property type="evidence" value="ECO:0007669"/>
    <property type="project" value="TreeGrafter"/>
</dbReference>
<feature type="transmembrane region" description="Helical" evidence="10">
    <location>
        <begin position="46"/>
        <end position="68"/>
    </location>
</feature>
<protein>
    <submittedName>
        <fullName evidence="11">High-affinity branched-chain amino acid transport system permease protein LivH</fullName>
    </submittedName>
</protein>
<dbReference type="CDD" id="cd06582">
    <property type="entry name" value="TM_PBP1_LivH_like"/>
    <property type="match status" value="1"/>
</dbReference>
<feature type="transmembrane region" description="Helical" evidence="10">
    <location>
        <begin position="160"/>
        <end position="178"/>
    </location>
</feature>
<feature type="transmembrane region" description="Helical" evidence="10">
    <location>
        <begin position="105"/>
        <end position="122"/>
    </location>
</feature>
<evidence type="ECO:0000256" key="6">
    <source>
        <dbReference type="ARBA" id="ARBA00022970"/>
    </source>
</evidence>
<evidence type="ECO:0000313" key="11">
    <source>
        <dbReference type="EMBL" id="KPU45659.1"/>
    </source>
</evidence>
<dbReference type="PANTHER" id="PTHR11795:SF371">
    <property type="entry name" value="HIGH-AFFINITY BRANCHED-CHAIN AMINO ACID TRANSPORT SYSTEM PERMEASE PROTEIN LIVH"/>
    <property type="match status" value="1"/>
</dbReference>
<reference evidence="11 12" key="1">
    <citation type="submission" date="2015-09" db="EMBL/GenBank/DDBJ databases">
        <title>Genome sequence of Oxobacter pfennigii DSM 3222.</title>
        <authorList>
            <person name="Poehlein A."/>
            <person name="Bengelsdorf F.R."/>
            <person name="Schiel-Bengelsdorf B."/>
            <person name="Duerre P."/>
            <person name="Daniel R."/>
        </authorList>
    </citation>
    <scope>NUCLEOTIDE SEQUENCE [LARGE SCALE GENOMIC DNA]</scope>
    <source>
        <strain evidence="11 12">DSM 3222</strain>
    </source>
</reference>
<dbReference type="Proteomes" id="UP000050326">
    <property type="component" value="Unassembled WGS sequence"/>
</dbReference>
<feature type="transmembrane region" description="Helical" evidence="10">
    <location>
        <begin position="20"/>
        <end position="39"/>
    </location>
</feature>
<feature type="transmembrane region" description="Helical" evidence="10">
    <location>
        <begin position="293"/>
        <end position="312"/>
    </location>
</feature>
<accession>A0A0P8WD16</accession>
<evidence type="ECO:0000256" key="8">
    <source>
        <dbReference type="ARBA" id="ARBA00023136"/>
    </source>
</evidence>
<keyword evidence="4" id="KW-0997">Cell inner membrane</keyword>
<feature type="transmembrane region" description="Helical" evidence="10">
    <location>
        <begin position="236"/>
        <end position="254"/>
    </location>
</feature>
<dbReference type="RefSeq" id="WP_242854314.1">
    <property type="nucleotide sequence ID" value="NZ_LKET01000021.1"/>
</dbReference>
<dbReference type="PANTHER" id="PTHR11795">
    <property type="entry name" value="BRANCHED-CHAIN AMINO ACID TRANSPORT SYSTEM PERMEASE PROTEIN LIVH"/>
    <property type="match status" value="1"/>
</dbReference>
<dbReference type="GO" id="GO:1903806">
    <property type="term" value="P:L-isoleucine import across plasma membrane"/>
    <property type="evidence" value="ECO:0007669"/>
    <property type="project" value="TreeGrafter"/>
</dbReference>
<feature type="transmembrane region" description="Helical" evidence="10">
    <location>
        <begin position="261"/>
        <end position="281"/>
    </location>
</feature>
<keyword evidence="3" id="KW-1003">Cell membrane</keyword>
<dbReference type="AlphaFoldDB" id="A0A0P8WD16"/>
<dbReference type="STRING" id="36849.OXPF_08920"/>
<dbReference type="GO" id="GO:0005886">
    <property type="term" value="C:plasma membrane"/>
    <property type="evidence" value="ECO:0007669"/>
    <property type="project" value="UniProtKB-SubCell"/>
</dbReference>
<comment type="caution">
    <text evidence="11">The sequence shown here is derived from an EMBL/GenBank/DDBJ whole genome shotgun (WGS) entry which is preliminary data.</text>
</comment>
<organism evidence="11 12">
    <name type="scientific">Oxobacter pfennigii</name>
    <dbReference type="NCBI Taxonomy" id="36849"/>
    <lineage>
        <taxon>Bacteria</taxon>
        <taxon>Bacillati</taxon>
        <taxon>Bacillota</taxon>
        <taxon>Clostridia</taxon>
        <taxon>Eubacteriales</taxon>
        <taxon>Clostridiaceae</taxon>
        <taxon>Oxobacter</taxon>
    </lineage>
</organism>
<keyword evidence="8 10" id="KW-0472">Membrane</keyword>
<evidence type="ECO:0000256" key="7">
    <source>
        <dbReference type="ARBA" id="ARBA00022989"/>
    </source>
</evidence>
<gene>
    <name evidence="11" type="primary">livH_1</name>
    <name evidence="11" type="ORF">OXPF_08920</name>
</gene>
<dbReference type="GO" id="GO:0015188">
    <property type="term" value="F:L-isoleucine transmembrane transporter activity"/>
    <property type="evidence" value="ECO:0007669"/>
    <property type="project" value="TreeGrafter"/>
</dbReference>
<keyword evidence="7 10" id="KW-1133">Transmembrane helix</keyword>
<keyword evidence="5 10" id="KW-0812">Transmembrane</keyword>
<evidence type="ECO:0000313" key="12">
    <source>
        <dbReference type="Proteomes" id="UP000050326"/>
    </source>
</evidence>
<dbReference type="EMBL" id="LKET01000021">
    <property type="protein sequence ID" value="KPU45659.1"/>
    <property type="molecule type" value="Genomic_DNA"/>
</dbReference>
<keyword evidence="12" id="KW-1185">Reference proteome</keyword>
<evidence type="ECO:0000256" key="4">
    <source>
        <dbReference type="ARBA" id="ARBA00022519"/>
    </source>
</evidence>
<evidence type="ECO:0000256" key="1">
    <source>
        <dbReference type="ARBA" id="ARBA00004651"/>
    </source>
</evidence>
<evidence type="ECO:0000256" key="9">
    <source>
        <dbReference type="ARBA" id="ARBA00037998"/>
    </source>
</evidence>
<evidence type="ECO:0000256" key="5">
    <source>
        <dbReference type="ARBA" id="ARBA00022692"/>
    </source>
</evidence>
<feature type="transmembrane region" description="Helical" evidence="10">
    <location>
        <begin position="207"/>
        <end position="230"/>
    </location>
</feature>
<evidence type="ECO:0000256" key="3">
    <source>
        <dbReference type="ARBA" id="ARBA00022475"/>
    </source>
</evidence>
<feature type="transmembrane region" description="Helical" evidence="10">
    <location>
        <begin position="74"/>
        <end position="93"/>
    </location>
</feature>
<dbReference type="Pfam" id="PF02653">
    <property type="entry name" value="BPD_transp_2"/>
    <property type="match status" value="1"/>
</dbReference>
<dbReference type="PATRIC" id="fig|36849.3.peg.952"/>
<evidence type="ECO:0000256" key="10">
    <source>
        <dbReference type="SAM" id="Phobius"/>
    </source>
</evidence>
<comment type="similarity">
    <text evidence="9">Belongs to the binding-protein-dependent transport system permease family. LivHM subfamily.</text>
</comment>
<dbReference type="GO" id="GO:0015192">
    <property type="term" value="F:L-phenylalanine transmembrane transporter activity"/>
    <property type="evidence" value="ECO:0007669"/>
    <property type="project" value="TreeGrafter"/>
</dbReference>
<keyword evidence="6" id="KW-0029">Amino-acid transport</keyword>
<dbReference type="InterPro" id="IPR001851">
    <property type="entry name" value="ABC_transp_permease"/>
</dbReference>
<dbReference type="GO" id="GO:0005304">
    <property type="term" value="F:L-valine transmembrane transporter activity"/>
    <property type="evidence" value="ECO:0007669"/>
    <property type="project" value="TreeGrafter"/>
</dbReference>
<evidence type="ECO:0000256" key="2">
    <source>
        <dbReference type="ARBA" id="ARBA00022448"/>
    </source>
</evidence>
<keyword evidence="2" id="KW-0813">Transport</keyword>
<name>A0A0P8WD16_9CLOT</name>
<dbReference type="GO" id="GO:0042941">
    <property type="term" value="P:D-alanine transmembrane transport"/>
    <property type="evidence" value="ECO:0007669"/>
    <property type="project" value="TreeGrafter"/>
</dbReference>